<evidence type="ECO:0008006" key="3">
    <source>
        <dbReference type="Google" id="ProtNLM"/>
    </source>
</evidence>
<keyword evidence="2" id="KW-1185">Reference proteome</keyword>
<evidence type="ECO:0000313" key="2">
    <source>
        <dbReference type="Proteomes" id="UP001056539"/>
    </source>
</evidence>
<dbReference type="AlphaFoldDB" id="A0AAX3BGA2"/>
<sequence>MPTTYVGFSAYYQWKEPYPTNEQAKVISYAERYRDFVVKELIPWVEKQYRVLPEKRIVAGSSFGAGVSLYLAFSHPDVFWGVGAFSFGNYKSDDVNRGIRRVPQVQPYLSDHLPLTKKPKIYLDCGGRGIDVIFVEAARRLHQDLLQKGWKEGTNYLYIEDLSADHNEVAWAKRFEGFALFFLGR</sequence>
<dbReference type="PANTHER" id="PTHR48098">
    <property type="entry name" value="ENTEROCHELIN ESTERASE-RELATED"/>
    <property type="match status" value="1"/>
</dbReference>
<name>A0AAX3BGA2_9SPIR</name>
<dbReference type="EMBL" id="CP073355">
    <property type="protein sequence ID" value="URA11392.1"/>
    <property type="molecule type" value="Genomic_DNA"/>
</dbReference>
<organism evidence="1 2">
    <name type="scientific">Thermospira aquatica</name>
    <dbReference type="NCBI Taxonomy" id="2828656"/>
    <lineage>
        <taxon>Bacteria</taxon>
        <taxon>Pseudomonadati</taxon>
        <taxon>Spirochaetota</taxon>
        <taxon>Spirochaetia</taxon>
        <taxon>Brevinematales</taxon>
        <taxon>Thermospiraceae</taxon>
        <taxon>Thermospira</taxon>
    </lineage>
</organism>
<dbReference type="RefSeq" id="WP_333907712.1">
    <property type="nucleotide sequence ID" value="NZ_CP073355.1"/>
</dbReference>
<dbReference type="KEGG" id="taqu:KDW03_10090"/>
<dbReference type="Proteomes" id="UP001056539">
    <property type="component" value="Chromosome"/>
</dbReference>
<dbReference type="InterPro" id="IPR000801">
    <property type="entry name" value="Esterase-like"/>
</dbReference>
<dbReference type="SUPFAM" id="SSF53474">
    <property type="entry name" value="alpha/beta-Hydrolases"/>
    <property type="match status" value="1"/>
</dbReference>
<evidence type="ECO:0000313" key="1">
    <source>
        <dbReference type="EMBL" id="URA11392.1"/>
    </source>
</evidence>
<reference evidence="1" key="1">
    <citation type="submission" date="2021-04" db="EMBL/GenBank/DDBJ databases">
        <authorList>
            <person name="Postec A."/>
        </authorList>
    </citation>
    <scope>NUCLEOTIDE SEQUENCE</scope>
    <source>
        <strain evidence="1">F1F22</strain>
    </source>
</reference>
<reference evidence="1" key="2">
    <citation type="submission" date="2022-06" db="EMBL/GenBank/DDBJ databases">
        <title>Thermospira aquatica gen. nov., sp. nov.</title>
        <authorList>
            <person name="Ben Ali Gam Z."/>
            <person name="Labat M."/>
        </authorList>
    </citation>
    <scope>NUCLEOTIDE SEQUENCE</scope>
    <source>
        <strain evidence="1">F1F22</strain>
    </source>
</reference>
<protein>
    <recommendedName>
        <fullName evidence="3">Esterase</fullName>
    </recommendedName>
</protein>
<dbReference type="InterPro" id="IPR050583">
    <property type="entry name" value="Mycobacterial_A85_antigen"/>
</dbReference>
<proteinExistence type="predicted"/>
<dbReference type="InterPro" id="IPR029058">
    <property type="entry name" value="AB_hydrolase_fold"/>
</dbReference>
<accession>A0AAX3BGA2</accession>
<dbReference type="Pfam" id="PF00756">
    <property type="entry name" value="Esterase"/>
    <property type="match status" value="1"/>
</dbReference>
<gene>
    <name evidence="1" type="ORF">KDW03_10090</name>
</gene>
<dbReference type="Gene3D" id="3.40.50.1820">
    <property type="entry name" value="alpha/beta hydrolase"/>
    <property type="match status" value="1"/>
</dbReference>